<dbReference type="Pfam" id="PF13478">
    <property type="entry name" value="XdhC_C"/>
    <property type="match status" value="1"/>
</dbReference>
<dbReference type="PANTHER" id="PTHR30388:SF4">
    <property type="entry name" value="MOLYBDENUM COFACTOR INSERTION CHAPERONE PAOD"/>
    <property type="match status" value="1"/>
</dbReference>
<name>A0A2A2F719_9GAMM</name>
<evidence type="ECO:0000259" key="1">
    <source>
        <dbReference type="Pfam" id="PF02625"/>
    </source>
</evidence>
<sequence>MPEASQDPASSVIEHVSRWLARGERAWLCTVLRTWGSSPRPPGSMLAVNAAGEWSGSVSGGCLEESLIREVVEGGEPLSTAPRLVDHGVTEEEQERWRLPCGGRMRLVVEVLEPDRHAGPIARVLDDLSERRAVTRRVDWASGDWQFAGASVPERVEEHEQEFLHTIGPSSRMLMIGAGEVARYVGRMALMNGFSVALCEPRPLFLEGWEEPGIECHACLPDDLIQRDFNDAHCAILALGHDPRIDDMGLLAALETNAFYIGAMGSQRTAAQRRERLYELGVTDSRMGRIHAPIGFSIGSKAPPEIAVATMAQVLAERYRLLHRVSRYDV</sequence>
<proteinExistence type="predicted"/>
<evidence type="ECO:0000313" key="3">
    <source>
        <dbReference type="EMBL" id="PAU80738.1"/>
    </source>
</evidence>
<dbReference type="InterPro" id="IPR052698">
    <property type="entry name" value="MoCofactor_Util/Proc"/>
</dbReference>
<organism evidence="3 4">
    <name type="scientific">Halovibrio salipaludis</name>
    <dbReference type="NCBI Taxonomy" id="2032626"/>
    <lineage>
        <taxon>Bacteria</taxon>
        <taxon>Pseudomonadati</taxon>
        <taxon>Pseudomonadota</taxon>
        <taxon>Gammaproteobacteria</taxon>
        <taxon>Oceanospirillales</taxon>
        <taxon>Halomonadaceae</taxon>
        <taxon>Halovibrio</taxon>
    </lineage>
</organism>
<dbReference type="OrthoDB" id="9815497at2"/>
<dbReference type="Proteomes" id="UP000218896">
    <property type="component" value="Unassembled WGS sequence"/>
</dbReference>
<comment type="caution">
    <text evidence="3">The sequence shown here is derived from an EMBL/GenBank/DDBJ whole genome shotgun (WGS) entry which is preliminary data.</text>
</comment>
<gene>
    <name evidence="3" type="ORF">CK501_10030</name>
</gene>
<evidence type="ECO:0000259" key="2">
    <source>
        <dbReference type="Pfam" id="PF13478"/>
    </source>
</evidence>
<dbReference type="AlphaFoldDB" id="A0A2A2F719"/>
<feature type="domain" description="XdhC Rossmann" evidence="2">
    <location>
        <begin position="173"/>
        <end position="314"/>
    </location>
</feature>
<reference evidence="3 4" key="1">
    <citation type="submission" date="2017-08" db="EMBL/GenBank/DDBJ databases">
        <title>Halovibrio sewagensis sp. nov., isolated from wastewater of high salinity.</title>
        <authorList>
            <person name="Dong X."/>
            <person name="Zhang G."/>
        </authorList>
    </citation>
    <scope>NUCLEOTIDE SEQUENCE [LARGE SCALE GENOMIC DNA]</scope>
    <source>
        <strain evidence="3 4">YL5-2</strain>
    </source>
</reference>
<dbReference type="RefSeq" id="WP_095617570.1">
    <property type="nucleotide sequence ID" value="NZ_NSKD01000003.1"/>
</dbReference>
<evidence type="ECO:0000313" key="4">
    <source>
        <dbReference type="Proteomes" id="UP000218896"/>
    </source>
</evidence>
<protein>
    <submittedName>
        <fullName evidence="3">Xanthine dehydrogenase</fullName>
    </submittedName>
</protein>
<dbReference type="InterPro" id="IPR003777">
    <property type="entry name" value="XdhC_CoxI"/>
</dbReference>
<dbReference type="InterPro" id="IPR027051">
    <property type="entry name" value="XdhC_Rossmann_dom"/>
</dbReference>
<dbReference type="Pfam" id="PF02625">
    <property type="entry name" value="XdhC_CoxI"/>
    <property type="match status" value="1"/>
</dbReference>
<keyword evidence="4" id="KW-1185">Reference proteome</keyword>
<accession>A0A2A2F719</accession>
<dbReference type="Gene3D" id="3.40.50.720">
    <property type="entry name" value="NAD(P)-binding Rossmann-like Domain"/>
    <property type="match status" value="1"/>
</dbReference>
<feature type="domain" description="XdhC- CoxI" evidence="1">
    <location>
        <begin position="19"/>
        <end position="72"/>
    </location>
</feature>
<dbReference type="PANTHER" id="PTHR30388">
    <property type="entry name" value="ALDEHYDE OXIDOREDUCTASE MOLYBDENUM COFACTOR ASSEMBLY PROTEIN"/>
    <property type="match status" value="1"/>
</dbReference>
<dbReference type="EMBL" id="NSKD01000003">
    <property type="protein sequence ID" value="PAU80738.1"/>
    <property type="molecule type" value="Genomic_DNA"/>
</dbReference>